<evidence type="ECO:0000313" key="5">
    <source>
        <dbReference type="Proteomes" id="UP000198748"/>
    </source>
</evidence>
<evidence type="ECO:0000313" key="4">
    <source>
        <dbReference type="EMBL" id="SDE28949.1"/>
    </source>
</evidence>
<dbReference type="STRING" id="659014.SAMN04487996_104267"/>
<proteinExistence type="predicted"/>
<dbReference type="PROSITE" id="PS00188">
    <property type="entry name" value="BIOTIN"/>
    <property type="match status" value="1"/>
</dbReference>
<evidence type="ECO:0000259" key="3">
    <source>
        <dbReference type="PROSITE" id="PS50968"/>
    </source>
</evidence>
<dbReference type="InterPro" id="IPR011053">
    <property type="entry name" value="Single_hybrid_motif"/>
</dbReference>
<dbReference type="Proteomes" id="UP000198748">
    <property type="component" value="Unassembled WGS sequence"/>
</dbReference>
<keyword evidence="5" id="KW-1185">Reference proteome</keyword>
<dbReference type="SUPFAM" id="SSF51230">
    <property type="entry name" value="Single hybrid motif"/>
    <property type="match status" value="1"/>
</dbReference>
<dbReference type="PROSITE" id="PS50968">
    <property type="entry name" value="BIOTINYL_LIPOYL"/>
    <property type="match status" value="1"/>
</dbReference>
<accession>A0A1G7BPG5</accession>
<dbReference type="PANTHER" id="PTHR45266">
    <property type="entry name" value="OXALOACETATE DECARBOXYLASE ALPHA CHAIN"/>
    <property type="match status" value="1"/>
</dbReference>
<dbReference type="CDD" id="cd06850">
    <property type="entry name" value="biotinyl_domain"/>
    <property type="match status" value="1"/>
</dbReference>
<dbReference type="EMBL" id="FNAN01000004">
    <property type="protein sequence ID" value="SDE28949.1"/>
    <property type="molecule type" value="Genomic_DNA"/>
</dbReference>
<dbReference type="FunFam" id="2.40.50.100:FF:000003">
    <property type="entry name" value="Acetyl-CoA carboxylase biotin carboxyl carrier protein"/>
    <property type="match status" value="1"/>
</dbReference>
<sequence>MLKVNVGNKPQAEQPEQGSAFEIDQRKEGWFMNGNAFNGDIAALGNNRFHVIWNNKSYNIEVVDRNPAEKTTHLLINGQHYHTTAKDDLDLLLEKMGMQNVSAQKINNVKAPMPGLIQSIAVAEGDSIAKGDNLLVLVAMKMENVIKSSGSGVIKTLKVTPGQIVEKNQVLLEFH</sequence>
<reference evidence="5" key="1">
    <citation type="submission" date="2016-10" db="EMBL/GenBank/DDBJ databases">
        <authorList>
            <person name="Varghese N."/>
            <person name="Submissions S."/>
        </authorList>
    </citation>
    <scope>NUCLEOTIDE SEQUENCE [LARGE SCALE GENOMIC DNA]</scope>
    <source>
        <strain evidence="5">DSM 25329</strain>
    </source>
</reference>
<protein>
    <submittedName>
        <fullName evidence="4">Biotin-requiring enzyme</fullName>
    </submittedName>
</protein>
<dbReference type="InterPro" id="IPR001882">
    <property type="entry name" value="Biotin_BS"/>
</dbReference>
<dbReference type="InterPro" id="IPR000089">
    <property type="entry name" value="Biotin_lipoyl"/>
</dbReference>
<dbReference type="Gene3D" id="2.40.50.100">
    <property type="match status" value="1"/>
</dbReference>
<feature type="region of interest" description="Disordered" evidence="2">
    <location>
        <begin position="1"/>
        <end position="20"/>
    </location>
</feature>
<organism evidence="4 5">
    <name type="scientific">Dyadobacter soli</name>
    <dbReference type="NCBI Taxonomy" id="659014"/>
    <lineage>
        <taxon>Bacteria</taxon>
        <taxon>Pseudomonadati</taxon>
        <taxon>Bacteroidota</taxon>
        <taxon>Cytophagia</taxon>
        <taxon>Cytophagales</taxon>
        <taxon>Spirosomataceae</taxon>
        <taxon>Dyadobacter</taxon>
    </lineage>
</organism>
<name>A0A1G7BPG5_9BACT</name>
<dbReference type="PANTHER" id="PTHR45266:SF3">
    <property type="entry name" value="OXALOACETATE DECARBOXYLASE ALPHA CHAIN"/>
    <property type="match status" value="1"/>
</dbReference>
<dbReference type="AlphaFoldDB" id="A0A1G7BPG5"/>
<dbReference type="RefSeq" id="WP_090148169.1">
    <property type="nucleotide sequence ID" value="NZ_FNAN01000004.1"/>
</dbReference>
<evidence type="ECO:0000256" key="2">
    <source>
        <dbReference type="SAM" id="MobiDB-lite"/>
    </source>
</evidence>
<dbReference type="InterPro" id="IPR050709">
    <property type="entry name" value="Biotin_Carboxyl_Carrier/Decarb"/>
</dbReference>
<evidence type="ECO:0000256" key="1">
    <source>
        <dbReference type="ARBA" id="ARBA00023267"/>
    </source>
</evidence>
<keyword evidence="1" id="KW-0092">Biotin</keyword>
<gene>
    <name evidence="4" type="ORF">SAMN04487996_104267</name>
</gene>
<dbReference type="Pfam" id="PF00364">
    <property type="entry name" value="Biotin_lipoyl"/>
    <property type="match status" value="1"/>
</dbReference>
<feature type="domain" description="Lipoyl-binding" evidence="3">
    <location>
        <begin position="106"/>
        <end position="175"/>
    </location>
</feature>
<dbReference type="OrthoDB" id="9812676at2"/>